<evidence type="ECO:0000313" key="5">
    <source>
        <dbReference type="EMBL" id="OWJ67951.1"/>
    </source>
</evidence>
<proteinExistence type="inferred from homology"/>
<evidence type="ECO:0008006" key="7">
    <source>
        <dbReference type="Google" id="ProtNLM"/>
    </source>
</evidence>
<keyword evidence="6" id="KW-1185">Reference proteome</keyword>
<comment type="subcellular location">
    <subcellularLocation>
        <location evidence="1">Periplasm</location>
    </subcellularLocation>
</comment>
<sequence>MQALTRRSMVAGAAMLAMAFAADPAWSQEAPAKPVTIEFFGLASHNWPLVIERFQADYPTITVHFTKFGTDELKQALRVGASSGKLPDAWWNWGGSLASPYNRAGHALKLTPELLAALGVEANVTPAALDITRDGADLYGIPNKIGPFGFVYKKALFDKYGLQPPQSFADLEKVAETLKANGVTPFSIGGKFSWMTMRFFDFFLEHYAGPEGHDALLDMAESWESEPVTQSFAKLKDWADKGYFPDGFLTVDPATNMPLLYNDQAAMVFDTPSLETARILREGKSPADYGTFPLPTDRTPKRVPGSPSQIQVNAKASDDVRKAALLFASYAVRPEIAPVTAQAVGFPSATKGILPAEDLPIQRQWSQWTQSEIGFYRLTDQGLPQDVVAAYFEAQDSVLLDLMSPEEAAAQVQEAIERSKSRASN</sequence>
<accession>A0A211ZRP2</accession>
<dbReference type="STRING" id="1122125.GCA_000423185_02392"/>
<dbReference type="AlphaFoldDB" id="A0A211ZRP2"/>
<feature type="chain" id="PRO_5012600552" description="Sugar ABC transporter substrate-binding protein" evidence="4">
    <location>
        <begin position="22"/>
        <end position="425"/>
    </location>
</feature>
<protein>
    <recommendedName>
        <fullName evidence="7">Sugar ABC transporter substrate-binding protein</fullName>
    </recommendedName>
</protein>
<evidence type="ECO:0000256" key="4">
    <source>
        <dbReference type="SAM" id="SignalP"/>
    </source>
</evidence>
<dbReference type="InterPro" id="IPR050490">
    <property type="entry name" value="Bact_solute-bd_prot1"/>
</dbReference>
<comment type="caution">
    <text evidence="5">The sequence shown here is derived from an EMBL/GenBank/DDBJ whole genome shotgun (WGS) entry which is preliminary data.</text>
</comment>
<name>A0A211ZRP2_9PROT</name>
<evidence type="ECO:0000256" key="1">
    <source>
        <dbReference type="ARBA" id="ARBA00004418"/>
    </source>
</evidence>
<comment type="similarity">
    <text evidence="2">Belongs to the bacterial solute-binding protein 1 family.</text>
</comment>
<keyword evidence="4" id="KW-0732">Signal</keyword>
<dbReference type="Proteomes" id="UP000196655">
    <property type="component" value="Unassembled WGS sequence"/>
</dbReference>
<dbReference type="SUPFAM" id="SSF53850">
    <property type="entry name" value="Periplasmic binding protein-like II"/>
    <property type="match status" value="1"/>
</dbReference>
<dbReference type="Pfam" id="PF01547">
    <property type="entry name" value="SBP_bac_1"/>
    <property type="match status" value="1"/>
</dbReference>
<dbReference type="EMBL" id="NHON01000009">
    <property type="protein sequence ID" value="OWJ67951.1"/>
    <property type="molecule type" value="Genomic_DNA"/>
</dbReference>
<evidence type="ECO:0000256" key="3">
    <source>
        <dbReference type="SAM" id="MobiDB-lite"/>
    </source>
</evidence>
<dbReference type="OrthoDB" id="2509690at2"/>
<dbReference type="Gene3D" id="3.40.190.10">
    <property type="entry name" value="Periplasmic binding protein-like II"/>
    <property type="match status" value="2"/>
</dbReference>
<reference evidence="6" key="1">
    <citation type="submission" date="2017-05" db="EMBL/GenBank/DDBJ databases">
        <authorList>
            <person name="Macchi M."/>
            <person name="Festa S."/>
            <person name="Coppotelli B.M."/>
            <person name="Morelli I.S."/>
        </authorList>
    </citation>
    <scope>NUCLEOTIDE SEQUENCE [LARGE SCALE GENOMIC DNA]</scope>
    <source>
        <strain evidence="6">I</strain>
    </source>
</reference>
<dbReference type="PROSITE" id="PS51318">
    <property type="entry name" value="TAT"/>
    <property type="match status" value="1"/>
</dbReference>
<feature type="region of interest" description="Disordered" evidence="3">
    <location>
        <begin position="289"/>
        <end position="309"/>
    </location>
</feature>
<evidence type="ECO:0000256" key="2">
    <source>
        <dbReference type="ARBA" id="ARBA00008520"/>
    </source>
</evidence>
<evidence type="ECO:0000313" key="6">
    <source>
        <dbReference type="Proteomes" id="UP000196655"/>
    </source>
</evidence>
<organism evidence="5 6">
    <name type="scientific">Inquilinus limosus</name>
    <dbReference type="NCBI Taxonomy" id="171674"/>
    <lineage>
        <taxon>Bacteria</taxon>
        <taxon>Pseudomonadati</taxon>
        <taxon>Pseudomonadota</taxon>
        <taxon>Alphaproteobacteria</taxon>
        <taxon>Rhodospirillales</taxon>
        <taxon>Rhodospirillaceae</taxon>
        <taxon>Inquilinus</taxon>
    </lineage>
</organism>
<feature type="signal peptide" evidence="4">
    <location>
        <begin position="1"/>
        <end position="21"/>
    </location>
</feature>
<dbReference type="InterPro" id="IPR006311">
    <property type="entry name" value="TAT_signal"/>
</dbReference>
<dbReference type="InterPro" id="IPR006059">
    <property type="entry name" value="SBP"/>
</dbReference>
<dbReference type="PANTHER" id="PTHR43649">
    <property type="entry name" value="ARABINOSE-BINDING PROTEIN-RELATED"/>
    <property type="match status" value="1"/>
</dbReference>
<dbReference type="GO" id="GO:0042597">
    <property type="term" value="C:periplasmic space"/>
    <property type="evidence" value="ECO:0007669"/>
    <property type="project" value="UniProtKB-SubCell"/>
</dbReference>
<gene>
    <name evidence="5" type="ORF">BWR60_07020</name>
</gene>
<dbReference type="PANTHER" id="PTHR43649:SF14">
    <property type="entry name" value="BLR3389 PROTEIN"/>
    <property type="match status" value="1"/>
</dbReference>